<protein>
    <recommendedName>
        <fullName evidence="3">D-xylose 1-dehydrogenase (NADP(+), D-xylono-1,5-lactone-forming)</fullName>
        <ecNumber evidence="3">1.1.1.179</ecNumber>
    </recommendedName>
    <alternativeName>
        <fullName evidence="4">D-xylose-NADP dehydrogenase</fullName>
    </alternativeName>
</protein>
<dbReference type="InterPro" id="IPR036291">
    <property type="entry name" value="NAD(P)-bd_dom_sf"/>
</dbReference>
<evidence type="ECO:0000313" key="8">
    <source>
        <dbReference type="Proteomes" id="UP001178507"/>
    </source>
</evidence>
<keyword evidence="2" id="KW-0560">Oxidoreductase</keyword>
<sequence length="272" mass="30617">VYISLPTSFHLHWALAALNAGKHVLLEKPAVLDASEAEVLLEAAKKSRKVVFEAAHYRFHPAARRFKQLVSAGSTPPNFLEVRFSMLDPPALLARLGDSDADAAESERSQAERQHERVKNLDRWWYCVDMLMWSTGTKDAEVLAASETRFAMSAALRLSPQLTANISMARDSLMDPFTWTVAARSDTETFELRNFGFPFLWHRLNVRRGGNQNSETLYGEGETTFEHQLGYFREAVLNPELQESFLPTMRVVDRILEASGNGALKEKVMGVC</sequence>
<dbReference type="SUPFAM" id="SSF51735">
    <property type="entry name" value="NAD(P)-binding Rossmann-fold domains"/>
    <property type="match status" value="1"/>
</dbReference>
<dbReference type="EMBL" id="CAUJNA010002402">
    <property type="protein sequence ID" value="CAJ1392768.1"/>
    <property type="molecule type" value="Genomic_DNA"/>
</dbReference>
<evidence type="ECO:0000256" key="5">
    <source>
        <dbReference type="ARBA" id="ARBA00049233"/>
    </source>
</evidence>
<name>A0AA36IRR7_9DINO</name>
<dbReference type="InterPro" id="IPR050984">
    <property type="entry name" value="Gfo/Idh/MocA_domain"/>
</dbReference>
<dbReference type="AlphaFoldDB" id="A0AA36IRR7"/>
<dbReference type="EC" id="1.1.1.179" evidence="3"/>
<dbReference type="Pfam" id="PF01408">
    <property type="entry name" value="GFO_IDH_MocA"/>
    <property type="match status" value="1"/>
</dbReference>
<dbReference type="InterPro" id="IPR000683">
    <property type="entry name" value="Gfo/Idh/MocA-like_OxRdtase_N"/>
</dbReference>
<organism evidence="7 8">
    <name type="scientific">Effrenium voratum</name>
    <dbReference type="NCBI Taxonomy" id="2562239"/>
    <lineage>
        <taxon>Eukaryota</taxon>
        <taxon>Sar</taxon>
        <taxon>Alveolata</taxon>
        <taxon>Dinophyceae</taxon>
        <taxon>Suessiales</taxon>
        <taxon>Symbiodiniaceae</taxon>
        <taxon>Effrenium</taxon>
    </lineage>
</organism>
<feature type="non-terminal residue" evidence="7">
    <location>
        <position position="272"/>
    </location>
</feature>
<evidence type="ECO:0000256" key="4">
    <source>
        <dbReference type="ARBA" id="ARBA00042988"/>
    </source>
</evidence>
<evidence type="ECO:0000256" key="1">
    <source>
        <dbReference type="ARBA" id="ARBA00010928"/>
    </source>
</evidence>
<reference evidence="7" key="1">
    <citation type="submission" date="2023-08" db="EMBL/GenBank/DDBJ databases">
        <authorList>
            <person name="Chen Y."/>
            <person name="Shah S."/>
            <person name="Dougan E. K."/>
            <person name="Thang M."/>
            <person name="Chan C."/>
        </authorList>
    </citation>
    <scope>NUCLEOTIDE SEQUENCE</scope>
</reference>
<comment type="similarity">
    <text evidence="1">Belongs to the Gfo/Idh/MocA family.</text>
</comment>
<dbReference type="Gene3D" id="3.30.360.10">
    <property type="entry name" value="Dihydrodipicolinate Reductase, domain 2"/>
    <property type="match status" value="1"/>
</dbReference>
<evidence type="ECO:0000256" key="3">
    <source>
        <dbReference type="ARBA" id="ARBA00038984"/>
    </source>
</evidence>
<dbReference type="PANTHER" id="PTHR22604">
    <property type="entry name" value="OXIDOREDUCTASES"/>
    <property type="match status" value="1"/>
</dbReference>
<comment type="caution">
    <text evidence="7">The sequence shown here is derived from an EMBL/GenBank/DDBJ whole genome shotgun (WGS) entry which is preliminary data.</text>
</comment>
<feature type="domain" description="Gfo/Idh/MocA-like oxidoreductase N-terminal" evidence="6">
    <location>
        <begin position="1"/>
        <end position="52"/>
    </location>
</feature>
<evidence type="ECO:0000256" key="2">
    <source>
        <dbReference type="ARBA" id="ARBA00023002"/>
    </source>
</evidence>
<dbReference type="GO" id="GO:0000166">
    <property type="term" value="F:nucleotide binding"/>
    <property type="evidence" value="ECO:0007669"/>
    <property type="project" value="InterPro"/>
</dbReference>
<keyword evidence="8" id="KW-1185">Reference proteome</keyword>
<accession>A0AA36IRR7</accession>
<dbReference type="Gene3D" id="3.40.50.720">
    <property type="entry name" value="NAD(P)-binding Rossmann-like Domain"/>
    <property type="match status" value="1"/>
</dbReference>
<dbReference type="PANTHER" id="PTHR22604:SF105">
    <property type="entry name" value="TRANS-1,2-DIHYDROBENZENE-1,2-DIOL DEHYDROGENASE"/>
    <property type="match status" value="1"/>
</dbReference>
<evidence type="ECO:0000313" key="7">
    <source>
        <dbReference type="EMBL" id="CAJ1392768.1"/>
    </source>
</evidence>
<dbReference type="GO" id="GO:0047837">
    <property type="term" value="F:D-xylose 1-dehydrogenase (NADP+) activity"/>
    <property type="evidence" value="ECO:0007669"/>
    <property type="project" value="UniProtKB-EC"/>
</dbReference>
<comment type="catalytic activity">
    <reaction evidence="5">
        <text>D-xylose + NADP(+) = D-xylono-1,5-lactone + NADPH + H(+)</text>
        <dbReference type="Rhea" id="RHEA:22000"/>
        <dbReference type="ChEBI" id="CHEBI:15378"/>
        <dbReference type="ChEBI" id="CHEBI:15867"/>
        <dbReference type="ChEBI" id="CHEBI:53455"/>
        <dbReference type="ChEBI" id="CHEBI:57783"/>
        <dbReference type="ChEBI" id="CHEBI:58349"/>
        <dbReference type="EC" id="1.1.1.179"/>
    </reaction>
</comment>
<proteinExistence type="inferred from homology"/>
<gene>
    <name evidence="7" type="ORF">EVOR1521_LOCUS17784</name>
</gene>
<evidence type="ECO:0000259" key="6">
    <source>
        <dbReference type="Pfam" id="PF01408"/>
    </source>
</evidence>
<dbReference type="Proteomes" id="UP001178507">
    <property type="component" value="Unassembled WGS sequence"/>
</dbReference>